<evidence type="ECO:0000313" key="4">
    <source>
        <dbReference type="Proteomes" id="UP000675781"/>
    </source>
</evidence>
<keyword evidence="2" id="KW-0472">Membrane</keyword>
<organism evidence="3 4">
    <name type="scientific">Actinospica durhamensis</name>
    <dbReference type="NCBI Taxonomy" id="1508375"/>
    <lineage>
        <taxon>Bacteria</taxon>
        <taxon>Bacillati</taxon>
        <taxon>Actinomycetota</taxon>
        <taxon>Actinomycetes</taxon>
        <taxon>Catenulisporales</taxon>
        <taxon>Actinospicaceae</taxon>
        <taxon>Actinospica</taxon>
    </lineage>
</organism>
<feature type="region of interest" description="Disordered" evidence="1">
    <location>
        <begin position="1"/>
        <end position="21"/>
    </location>
</feature>
<keyword evidence="2" id="KW-1133">Transmembrane helix</keyword>
<name>A0A941EY63_9ACTN</name>
<evidence type="ECO:0000313" key="3">
    <source>
        <dbReference type="EMBL" id="MBR7839226.1"/>
    </source>
</evidence>
<feature type="region of interest" description="Disordered" evidence="1">
    <location>
        <begin position="76"/>
        <end position="124"/>
    </location>
</feature>
<feature type="compositionally biased region" description="Low complexity" evidence="1">
    <location>
        <begin position="80"/>
        <end position="102"/>
    </location>
</feature>
<sequence length="124" mass="11935">MSRTTPRAAEAPVPAPTDSADAGLLRANLAPSAGVGAVMGFAAATEGAGPGYGAVVGVAGCAAVFGMLALKRALAKPVRSSSATKTGKTAKAAKTSKTAESADPAEPSGPAPSHPADRGEPVKP</sequence>
<dbReference type="EMBL" id="JAGSOG010000399">
    <property type="protein sequence ID" value="MBR7839226.1"/>
    <property type="molecule type" value="Genomic_DNA"/>
</dbReference>
<feature type="compositionally biased region" description="Basic and acidic residues" evidence="1">
    <location>
        <begin position="115"/>
        <end position="124"/>
    </location>
</feature>
<comment type="caution">
    <text evidence="3">The sequence shown here is derived from an EMBL/GenBank/DDBJ whole genome shotgun (WGS) entry which is preliminary data.</text>
</comment>
<keyword evidence="2" id="KW-0812">Transmembrane</keyword>
<protein>
    <submittedName>
        <fullName evidence="3">Uncharacterized protein</fullName>
    </submittedName>
</protein>
<evidence type="ECO:0000256" key="2">
    <source>
        <dbReference type="SAM" id="Phobius"/>
    </source>
</evidence>
<proteinExistence type="predicted"/>
<dbReference type="RefSeq" id="WP_212533665.1">
    <property type="nucleotide sequence ID" value="NZ_JAGSOG010000399.1"/>
</dbReference>
<feature type="transmembrane region" description="Helical" evidence="2">
    <location>
        <begin position="51"/>
        <end position="70"/>
    </location>
</feature>
<reference evidence="3" key="1">
    <citation type="submission" date="2021-04" db="EMBL/GenBank/DDBJ databases">
        <title>Genome based classification of Actinospica acidithermotolerans sp. nov., an actinobacterium isolated from an Indonesian hot spring.</title>
        <authorList>
            <person name="Kusuma A.B."/>
            <person name="Putra K.E."/>
            <person name="Nafisah S."/>
            <person name="Loh J."/>
            <person name="Nouioui I."/>
            <person name="Goodfellow M."/>
        </authorList>
    </citation>
    <scope>NUCLEOTIDE SEQUENCE</scope>
    <source>
        <strain evidence="3">CSCA 57</strain>
    </source>
</reference>
<gene>
    <name evidence="3" type="ORF">KDL01_38545</name>
</gene>
<dbReference type="AlphaFoldDB" id="A0A941EY63"/>
<keyword evidence="4" id="KW-1185">Reference proteome</keyword>
<dbReference type="Proteomes" id="UP000675781">
    <property type="component" value="Unassembled WGS sequence"/>
</dbReference>
<accession>A0A941EY63</accession>
<evidence type="ECO:0000256" key="1">
    <source>
        <dbReference type="SAM" id="MobiDB-lite"/>
    </source>
</evidence>